<reference evidence="3" key="1">
    <citation type="journal article" date="2011" name="Nature">
        <title>Genome sequence and analysis of the tuber crop potato.</title>
        <authorList>
            <consortium name="The Potato Genome Sequencing Consortium"/>
        </authorList>
    </citation>
    <scope>NUCLEOTIDE SEQUENCE [LARGE SCALE GENOMIC DNA]</scope>
    <source>
        <strain evidence="3">cv. DM1-3 516 R44</strain>
    </source>
</reference>
<protein>
    <submittedName>
        <fullName evidence="2">Uncharacterized protein</fullName>
    </submittedName>
</protein>
<dbReference type="HOGENOM" id="CLU_2517046_0_0_1"/>
<proteinExistence type="predicted"/>
<evidence type="ECO:0000313" key="3">
    <source>
        <dbReference type="Proteomes" id="UP000011115"/>
    </source>
</evidence>
<feature type="region of interest" description="Disordered" evidence="1">
    <location>
        <begin position="26"/>
        <end position="51"/>
    </location>
</feature>
<accession>M1B2V4</accession>
<dbReference type="PaxDb" id="4113-PGSC0003DMT400035821"/>
<dbReference type="Proteomes" id="UP000011115">
    <property type="component" value="Unassembled WGS sequence"/>
</dbReference>
<evidence type="ECO:0000313" key="2">
    <source>
        <dbReference type="EnsemblPlants" id="PGSC0003DMT400035821"/>
    </source>
</evidence>
<keyword evidence="3" id="KW-1185">Reference proteome</keyword>
<dbReference type="Gramene" id="PGSC0003DMT400035821">
    <property type="protein sequence ID" value="PGSC0003DMT400035821"/>
    <property type="gene ID" value="PGSC0003DMG400013787"/>
</dbReference>
<dbReference type="InParanoid" id="M1B2V4"/>
<reference evidence="2" key="2">
    <citation type="submission" date="2015-06" db="UniProtKB">
        <authorList>
            <consortium name="EnsemblPlants"/>
        </authorList>
    </citation>
    <scope>IDENTIFICATION</scope>
    <source>
        <strain evidence="2">DM1-3 516 R44</strain>
    </source>
</reference>
<evidence type="ECO:0000256" key="1">
    <source>
        <dbReference type="SAM" id="MobiDB-lite"/>
    </source>
</evidence>
<dbReference type="AlphaFoldDB" id="M1B2V4"/>
<dbReference type="EnsemblPlants" id="PGSC0003DMT400035821">
    <property type="protein sequence ID" value="PGSC0003DMT400035821"/>
    <property type="gene ID" value="PGSC0003DMG400013787"/>
</dbReference>
<name>M1B2V4_SOLTU</name>
<sequence length="85" mass="9464">MRCQTRLHKSLASAWGYPHCSASASTNMAKKQGAKGEDTLKPNFETTKSDPNFEITKFDPLTGHHVVYKHASKQTKSSGMINIRK</sequence>
<organism evidence="2 3">
    <name type="scientific">Solanum tuberosum</name>
    <name type="common">Potato</name>
    <dbReference type="NCBI Taxonomy" id="4113"/>
    <lineage>
        <taxon>Eukaryota</taxon>
        <taxon>Viridiplantae</taxon>
        <taxon>Streptophyta</taxon>
        <taxon>Embryophyta</taxon>
        <taxon>Tracheophyta</taxon>
        <taxon>Spermatophyta</taxon>
        <taxon>Magnoliopsida</taxon>
        <taxon>eudicotyledons</taxon>
        <taxon>Gunneridae</taxon>
        <taxon>Pentapetalae</taxon>
        <taxon>asterids</taxon>
        <taxon>lamiids</taxon>
        <taxon>Solanales</taxon>
        <taxon>Solanaceae</taxon>
        <taxon>Solanoideae</taxon>
        <taxon>Solaneae</taxon>
        <taxon>Solanum</taxon>
    </lineage>
</organism>